<dbReference type="Proteomes" id="UP000314294">
    <property type="component" value="Unassembled WGS sequence"/>
</dbReference>
<feature type="region of interest" description="Disordered" evidence="1">
    <location>
        <begin position="28"/>
        <end position="74"/>
    </location>
</feature>
<reference evidence="2 3" key="1">
    <citation type="submission" date="2019-03" db="EMBL/GenBank/DDBJ databases">
        <title>First draft genome of Liparis tanakae, snailfish: a comprehensive survey of snailfish specific genes.</title>
        <authorList>
            <person name="Kim W."/>
            <person name="Song I."/>
            <person name="Jeong J.-H."/>
            <person name="Kim D."/>
            <person name="Kim S."/>
            <person name="Ryu S."/>
            <person name="Song J.Y."/>
            <person name="Lee S.K."/>
        </authorList>
    </citation>
    <scope>NUCLEOTIDE SEQUENCE [LARGE SCALE GENOMIC DNA]</scope>
    <source>
        <tissue evidence="2">Muscle</tissue>
    </source>
</reference>
<evidence type="ECO:0000313" key="2">
    <source>
        <dbReference type="EMBL" id="TNN30343.1"/>
    </source>
</evidence>
<gene>
    <name evidence="2" type="ORF">EYF80_059507</name>
</gene>
<proteinExistence type="predicted"/>
<evidence type="ECO:0000256" key="1">
    <source>
        <dbReference type="SAM" id="MobiDB-lite"/>
    </source>
</evidence>
<dbReference type="AlphaFoldDB" id="A0A4Z2ENG7"/>
<name>A0A4Z2ENG7_9TELE</name>
<keyword evidence="3" id="KW-1185">Reference proteome</keyword>
<feature type="compositionally biased region" description="Polar residues" evidence="1">
    <location>
        <begin position="37"/>
        <end position="50"/>
    </location>
</feature>
<sequence length="74" mass="7742">MIPFGEVNPSQVGTLHIRATLIKMGRCLDASRPPEQTPVSAAASSPQTDGQMARRAPWPDAETQPTPSAPAGCS</sequence>
<accession>A0A4Z2ENG7</accession>
<evidence type="ECO:0000313" key="3">
    <source>
        <dbReference type="Proteomes" id="UP000314294"/>
    </source>
</evidence>
<dbReference type="EMBL" id="SRLO01004601">
    <property type="protein sequence ID" value="TNN30343.1"/>
    <property type="molecule type" value="Genomic_DNA"/>
</dbReference>
<protein>
    <submittedName>
        <fullName evidence="2">Uncharacterized protein</fullName>
    </submittedName>
</protein>
<comment type="caution">
    <text evidence="2">The sequence shown here is derived from an EMBL/GenBank/DDBJ whole genome shotgun (WGS) entry which is preliminary data.</text>
</comment>
<organism evidence="2 3">
    <name type="scientific">Liparis tanakae</name>
    <name type="common">Tanaka's snailfish</name>
    <dbReference type="NCBI Taxonomy" id="230148"/>
    <lineage>
        <taxon>Eukaryota</taxon>
        <taxon>Metazoa</taxon>
        <taxon>Chordata</taxon>
        <taxon>Craniata</taxon>
        <taxon>Vertebrata</taxon>
        <taxon>Euteleostomi</taxon>
        <taxon>Actinopterygii</taxon>
        <taxon>Neopterygii</taxon>
        <taxon>Teleostei</taxon>
        <taxon>Neoteleostei</taxon>
        <taxon>Acanthomorphata</taxon>
        <taxon>Eupercaria</taxon>
        <taxon>Perciformes</taxon>
        <taxon>Cottioidei</taxon>
        <taxon>Cottales</taxon>
        <taxon>Liparidae</taxon>
        <taxon>Liparis</taxon>
    </lineage>
</organism>